<reference evidence="1" key="1">
    <citation type="submission" date="2021-01" db="EMBL/GenBank/DDBJ databases">
        <authorList>
            <person name="Corre E."/>
            <person name="Pelletier E."/>
            <person name="Niang G."/>
            <person name="Scheremetjew M."/>
            <person name="Finn R."/>
            <person name="Kale V."/>
            <person name="Holt S."/>
            <person name="Cochrane G."/>
            <person name="Meng A."/>
            <person name="Brown T."/>
            <person name="Cohen L."/>
        </authorList>
    </citation>
    <scope>NUCLEOTIDE SEQUENCE</scope>
    <source>
        <strain evidence="1">S3</strain>
    </source>
</reference>
<accession>A0A7S3IGH1</accession>
<proteinExistence type="predicted"/>
<sequence>MASELMYDLLGDHQAQANAVLVHTLGRVHEAEEFEELRLVLFFDAHACVLDLHLEVALLRFLVEGVGHRDGVSLLGELDGVRLNVEEHLLQAAEVGANLHGRWFAGLEL</sequence>
<dbReference type="EMBL" id="HBIH01008506">
    <property type="protein sequence ID" value="CAE0322922.1"/>
    <property type="molecule type" value="Transcribed_RNA"/>
</dbReference>
<evidence type="ECO:0000313" key="1">
    <source>
        <dbReference type="EMBL" id="CAE0322922.1"/>
    </source>
</evidence>
<protein>
    <submittedName>
        <fullName evidence="1">Uncharacterized protein</fullName>
    </submittedName>
</protein>
<organism evidence="1">
    <name type="scientific">Strombidium inclinatum</name>
    <dbReference type="NCBI Taxonomy" id="197538"/>
    <lineage>
        <taxon>Eukaryota</taxon>
        <taxon>Sar</taxon>
        <taxon>Alveolata</taxon>
        <taxon>Ciliophora</taxon>
        <taxon>Intramacronucleata</taxon>
        <taxon>Spirotrichea</taxon>
        <taxon>Oligotrichia</taxon>
        <taxon>Strombidiidae</taxon>
        <taxon>Strombidium</taxon>
    </lineage>
</organism>
<gene>
    <name evidence="1" type="ORF">SINC0208_LOCUS3506</name>
</gene>
<name>A0A7S3IGH1_9SPIT</name>
<dbReference type="AlphaFoldDB" id="A0A7S3IGH1"/>